<comment type="similarity">
    <text evidence="1">Belongs to the HesB/IscA family.</text>
</comment>
<dbReference type="PROSITE" id="PS01152">
    <property type="entry name" value="HESB"/>
    <property type="match status" value="1"/>
</dbReference>
<dbReference type="NCBIfam" id="TIGR00049">
    <property type="entry name" value="iron-sulfur cluster assembly accessory protein"/>
    <property type="match status" value="1"/>
</dbReference>
<evidence type="ECO:0000313" key="4">
    <source>
        <dbReference type="Proteomes" id="UP000548582"/>
    </source>
</evidence>
<dbReference type="RefSeq" id="WP_170054279.1">
    <property type="nucleotide sequence ID" value="NZ_JABBKX010000003.1"/>
</dbReference>
<organism evidence="3 4">
    <name type="scientific">Neoroseomonas marina</name>
    <dbReference type="NCBI Taxonomy" id="1232220"/>
    <lineage>
        <taxon>Bacteria</taxon>
        <taxon>Pseudomonadati</taxon>
        <taxon>Pseudomonadota</taxon>
        <taxon>Alphaproteobacteria</taxon>
        <taxon>Acetobacterales</taxon>
        <taxon>Acetobacteraceae</taxon>
        <taxon>Neoroseomonas</taxon>
    </lineage>
</organism>
<dbReference type="PANTHER" id="PTHR10072">
    <property type="entry name" value="IRON-SULFUR CLUSTER ASSEMBLY PROTEIN"/>
    <property type="match status" value="1"/>
</dbReference>
<dbReference type="GO" id="GO:0005829">
    <property type="term" value="C:cytosol"/>
    <property type="evidence" value="ECO:0007669"/>
    <property type="project" value="TreeGrafter"/>
</dbReference>
<dbReference type="Proteomes" id="UP000548582">
    <property type="component" value="Unassembled WGS sequence"/>
</dbReference>
<dbReference type="GO" id="GO:0051537">
    <property type="term" value="F:2 iron, 2 sulfur cluster binding"/>
    <property type="evidence" value="ECO:0007669"/>
    <property type="project" value="TreeGrafter"/>
</dbReference>
<keyword evidence="4" id="KW-1185">Reference proteome</keyword>
<protein>
    <submittedName>
        <fullName evidence="3">Iron-sulfur cluster assembly accessory protein</fullName>
    </submittedName>
</protein>
<dbReference type="SUPFAM" id="SSF89360">
    <property type="entry name" value="HesB-like domain"/>
    <property type="match status" value="1"/>
</dbReference>
<dbReference type="AlphaFoldDB" id="A0A848EFC8"/>
<accession>A0A848EFC8</accession>
<reference evidence="3 4" key="1">
    <citation type="submission" date="2020-03" db="EMBL/GenBank/DDBJ databases">
        <authorList>
            <person name="Sun Q."/>
        </authorList>
    </citation>
    <scope>NUCLEOTIDE SEQUENCE [LARGE SCALE GENOMIC DNA]</scope>
    <source>
        <strain evidence="3 4">JC162</strain>
    </source>
</reference>
<dbReference type="InterPro" id="IPR017870">
    <property type="entry name" value="FeS_cluster_insertion_CS"/>
</dbReference>
<dbReference type="InterPro" id="IPR016092">
    <property type="entry name" value="ATAP"/>
</dbReference>
<proteinExistence type="inferred from homology"/>
<dbReference type="InterPro" id="IPR000361">
    <property type="entry name" value="ATAP_core_dom"/>
</dbReference>
<evidence type="ECO:0000259" key="2">
    <source>
        <dbReference type="Pfam" id="PF01521"/>
    </source>
</evidence>
<dbReference type="GO" id="GO:0016226">
    <property type="term" value="P:iron-sulfur cluster assembly"/>
    <property type="evidence" value="ECO:0007669"/>
    <property type="project" value="InterPro"/>
</dbReference>
<gene>
    <name evidence="3" type="ORF">GWK16_12460</name>
</gene>
<dbReference type="InterPro" id="IPR050322">
    <property type="entry name" value="Fe-S_cluster_asmbl/transfer"/>
</dbReference>
<comment type="caution">
    <text evidence="3">The sequence shown here is derived from an EMBL/GenBank/DDBJ whole genome shotgun (WGS) entry which is preliminary data.</text>
</comment>
<feature type="domain" description="Core" evidence="2">
    <location>
        <begin position="19"/>
        <end position="118"/>
    </location>
</feature>
<dbReference type="InterPro" id="IPR035903">
    <property type="entry name" value="HesB-like_dom_sf"/>
</dbReference>
<sequence>MNTTIEAPRAKRALPPVMSLTHAAADRLRGLYAKGEHGKLLRIGVKTKGCSGLSYDLSWTDEPAPTDEVITDKDVTVLIDRKATLFLIGTIMDYEVKAMTAGFTFTNPNEKGRCGCGESFHV</sequence>
<evidence type="ECO:0000313" key="3">
    <source>
        <dbReference type="EMBL" id="NMJ42058.1"/>
    </source>
</evidence>
<evidence type="ECO:0000256" key="1">
    <source>
        <dbReference type="ARBA" id="ARBA00006718"/>
    </source>
</evidence>
<dbReference type="PANTHER" id="PTHR10072:SF41">
    <property type="entry name" value="IRON-SULFUR CLUSTER ASSEMBLY 1 HOMOLOG, MITOCHONDRIAL"/>
    <property type="match status" value="1"/>
</dbReference>
<dbReference type="EMBL" id="JABBKX010000003">
    <property type="protein sequence ID" value="NMJ42058.1"/>
    <property type="molecule type" value="Genomic_DNA"/>
</dbReference>
<dbReference type="Gene3D" id="2.60.300.12">
    <property type="entry name" value="HesB-like domain"/>
    <property type="match status" value="1"/>
</dbReference>
<name>A0A848EFC8_9PROT</name>
<dbReference type="Pfam" id="PF01521">
    <property type="entry name" value="Fe-S_biosyn"/>
    <property type="match status" value="1"/>
</dbReference>